<sequence length="335" mass="36187">MVQKLTSNFREAVSIETVEMCHPGKDEICVKNKFVGVNATDVNMTKGRYSASKTPFGIGFEGCGEIVEVGENVKFLQVGQNVVYIDARCNAYAEYVCLPALGVIPVPKAIPDYLVLLVSGLTAAIGLDKGNRIAAGETVLITAAAGGTGHIAVQYAKAAECHVIGTCSSEEKEKILKGLGCDRAINYKKEDLGEVLAKEYPKGVNAIWETIGGKVFEDCVKNLAIRGRLLIVGSISGYKTESKELTTQLDLSELPGQLLFKSATIQGFLLTHYADCFSSYYNYLKEHLEGGKLKALYDNGEKTAGEEFFDLEGVIKGVEHLHSGKSIGKVIVRMS</sequence>
<comment type="similarity">
    <text evidence="1">Belongs to the zinc-containing alcohol dehydrogenase family. Quinone oxidoreductase subfamily.</text>
</comment>
<dbReference type="InterPro" id="IPR013149">
    <property type="entry name" value="ADH-like_C"/>
</dbReference>
<reference evidence="5 6" key="1">
    <citation type="submission" date="2021-06" db="EMBL/GenBank/DDBJ databases">
        <title>Caerostris darwini draft genome.</title>
        <authorList>
            <person name="Kono N."/>
            <person name="Arakawa K."/>
        </authorList>
    </citation>
    <scope>NUCLEOTIDE SEQUENCE [LARGE SCALE GENOMIC DNA]</scope>
</reference>
<dbReference type="AlphaFoldDB" id="A0AAV4RD45"/>
<dbReference type="GO" id="GO:0047522">
    <property type="term" value="F:15-oxoprostaglandin 13-reductase [NAD(P)+] activity"/>
    <property type="evidence" value="ECO:0007669"/>
    <property type="project" value="UniProtKB-EC"/>
</dbReference>
<dbReference type="PANTHER" id="PTHR43677">
    <property type="entry name" value="SHORT-CHAIN DEHYDROGENASE/REDUCTASE"/>
    <property type="match status" value="1"/>
</dbReference>
<dbReference type="Gene3D" id="3.40.50.720">
    <property type="entry name" value="NAD(P)-binding Rossmann-like Domain"/>
    <property type="match status" value="1"/>
</dbReference>
<organism evidence="5 6">
    <name type="scientific">Caerostris darwini</name>
    <dbReference type="NCBI Taxonomy" id="1538125"/>
    <lineage>
        <taxon>Eukaryota</taxon>
        <taxon>Metazoa</taxon>
        <taxon>Ecdysozoa</taxon>
        <taxon>Arthropoda</taxon>
        <taxon>Chelicerata</taxon>
        <taxon>Arachnida</taxon>
        <taxon>Araneae</taxon>
        <taxon>Araneomorphae</taxon>
        <taxon>Entelegynae</taxon>
        <taxon>Araneoidea</taxon>
        <taxon>Araneidae</taxon>
        <taxon>Caerostris</taxon>
    </lineage>
</organism>
<evidence type="ECO:0000256" key="3">
    <source>
        <dbReference type="ARBA" id="ARBA00023002"/>
    </source>
</evidence>
<protein>
    <recommendedName>
        <fullName evidence="2">15-oxoprostaglandin 13-reductase</fullName>
        <ecNumber evidence="2">1.3.1.48</ecNumber>
    </recommendedName>
</protein>
<dbReference type="PROSITE" id="PS01162">
    <property type="entry name" value="QOR_ZETA_CRYSTAL"/>
    <property type="match status" value="1"/>
</dbReference>
<evidence type="ECO:0000256" key="1">
    <source>
        <dbReference type="ARBA" id="ARBA00010371"/>
    </source>
</evidence>
<proteinExistence type="inferred from homology"/>
<accession>A0AAV4RD45</accession>
<dbReference type="InterPro" id="IPR013154">
    <property type="entry name" value="ADH-like_N"/>
</dbReference>
<dbReference type="Gene3D" id="3.90.180.10">
    <property type="entry name" value="Medium-chain alcohol dehydrogenases, catalytic domain"/>
    <property type="match status" value="1"/>
</dbReference>
<dbReference type="InterPro" id="IPR002364">
    <property type="entry name" value="Quin_OxRdtase/zeta-crystal_CS"/>
</dbReference>
<dbReference type="EC" id="1.3.1.48" evidence="2"/>
<evidence type="ECO:0000259" key="4">
    <source>
        <dbReference type="SMART" id="SM00829"/>
    </source>
</evidence>
<dbReference type="GO" id="GO:0005739">
    <property type="term" value="C:mitochondrion"/>
    <property type="evidence" value="ECO:0007669"/>
    <property type="project" value="TreeGrafter"/>
</dbReference>
<dbReference type="GO" id="GO:0008270">
    <property type="term" value="F:zinc ion binding"/>
    <property type="evidence" value="ECO:0007669"/>
    <property type="project" value="InterPro"/>
</dbReference>
<evidence type="ECO:0000313" key="5">
    <source>
        <dbReference type="EMBL" id="GIY18591.1"/>
    </source>
</evidence>
<keyword evidence="3" id="KW-0560">Oxidoreductase</keyword>
<dbReference type="InterPro" id="IPR051397">
    <property type="entry name" value="Zn-ADH-like_protein"/>
</dbReference>
<gene>
    <name evidence="5" type="primary">ZADH2</name>
    <name evidence="5" type="ORF">CDAR_11411</name>
</gene>
<comment type="caution">
    <text evidence="5">The sequence shown here is derived from an EMBL/GenBank/DDBJ whole genome shotgun (WGS) entry which is preliminary data.</text>
</comment>
<dbReference type="SMART" id="SM00829">
    <property type="entry name" value="PKS_ER"/>
    <property type="match status" value="1"/>
</dbReference>
<keyword evidence="6" id="KW-1185">Reference proteome</keyword>
<dbReference type="InterPro" id="IPR036291">
    <property type="entry name" value="NAD(P)-bd_dom_sf"/>
</dbReference>
<name>A0AAV4RD45_9ARAC</name>
<feature type="domain" description="Enoyl reductase (ER)" evidence="4">
    <location>
        <begin position="8"/>
        <end position="332"/>
    </location>
</feature>
<dbReference type="Proteomes" id="UP001054837">
    <property type="component" value="Unassembled WGS sequence"/>
</dbReference>
<evidence type="ECO:0000313" key="6">
    <source>
        <dbReference type="Proteomes" id="UP001054837"/>
    </source>
</evidence>
<dbReference type="EMBL" id="BPLQ01005929">
    <property type="protein sequence ID" value="GIY18591.1"/>
    <property type="molecule type" value="Genomic_DNA"/>
</dbReference>
<dbReference type="Pfam" id="PF08240">
    <property type="entry name" value="ADH_N"/>
    <property type="match status" value="1"/>
</dbReference>
<dbReference type="FunFam" id="3.40.50.720:FF:000121">
    <property type="entry name" value="Prostaglandin reductase 2"/>
    <property type="match status" value="1"/>
</dbReference>
<dbReference type="SUPFAM" id="SSF50129">
    <property type="entry name" value="GroES-like"/>
    <property type="match status" value="1"/>
</dbReference>
<evidence type="ECO:0000256" key="2">
    <source>
        <dbReference type="ARBA" id="ARBA00011981"/>
    </source>
</evidence>
<dbReference type="InterPro" id="IPR020843">
    <property type="entry name" value="ER"/>
</dbReference>
<dbReference type="PANTHER" id="PTHR43677:SF3">
    <property type="entry name" value="PROSTAGLANDIN REDUCTASE 3"/>
    <property type="match status" value="1"/>
</dbReference>
<dbReference type="SUPFAM" id="SSF51735">
    <property type="entry name" value="NAD(P)-binding Rossmann-fold domains"/>
    <property type="match status" value="1"/>
</dbReference>
<dbReference type="InterPro" id="IPR011032">
    <property type="entry name" value="GroES-like_sf"/>
</dbReference>
<dbReference type="Pfam" id="PF00107">
    <property type="entry name" value="ADH_zinc_N"/>
    <property type="match status" value="1"/>
</dbReference>